<keyword evidence="4" id="KW-0234">DNA repair</keyword>
<evidence type="ECO:0000256" key="2">
    <source>
        <dbReference type="ARBA" id="ARBA00022763"/>
    </source>
</evidence>
<dbReference type="SUPFAM" id="SSF47113">
    <property type="entry name" value="Histone-fold"/>
    <property type="match status" value="1"/>
</dbReference>
<evidence type="ECO:0000256" key="3">
    <source>
        <dbReference type="ARBA" id="ARBA00023125"/>
    </source>
</evidence>
<evidence type="ECO:0000313" key="5">
    <source>
        <dbReference type="Proteomes" id="UP000504637"/>
    </source>
</evidence>
<proteinExistence type="inferred from homology"/>
<evidence type="ECO:0008006" key="7">
    <source>
        <dbReference type="Google" id="ProtNLM"/>
    </source>
</evidence>
<dbReference type="Proteomes" id="UP000504637">
    <property type="component" value="Unplaced"/>
</dbReference>
<name>A0A6J3M2G1_9PEZI</name>
<reference evidence="6" key="1">
    <citation type="submission" date="2020-01" db="EMBL/GenBank/DDBJ databases">
        <authorList>
            <consortium name="DOE Joint Genome Institute"/>
            <person name="Haridas S."/>
            <person name="Albert R."/>
            <person name="Binder M."/>
            <person name="Bloem J."/>
            <person name="Labutti K."/>
            <person name="Salamov A."/>
            <person name="Andreopoulos B."/>
            <person name="Baker S.E."/>
            <person name="Barry K."/>
            <person name="Bills G."/>
            <person name="Bluhm B.H."/>
            <person name="Cannon C."/>
            <person name="Castanera R."/>
            <person name="Culley D.E."/>
            <person name="Daum C."/>
            <person name="Ezra D."/>
            <person name="Gonzalez J.B."/>
            <person name="Henrissat B."/>
            <person name="Kuo A."/>
            <person name="Liang C."/>
            <person name="Lipzen A."/>
            <person name="Lutzoni F."/>
            <person name="Magnuson J."/>
            <person name="Mondo S."/>
            <person name="Nolan M."/>
            <person name="Ohm R."/>
            <person name="Pangilinan J."/>
            <person name="Park H.-J."/>
            <person name="Ramirez L."/>
            <person name="Alfaro M."/>
            <person name="Sun H."/>
            <person name="Tritt A."/>
            <person name="Yoshinaga Y."/>
            <person name="Zwiers L.-H."/>
            <person name="Turgeon B.G."/>
            <person name="Goodwin S.B."/>
            <person name="Spatafora J.W."/>
            <person name="Crous P.W."/>
            <person name="Grigoriev I.V."/>
        </authorList>
    </citation>
    <scope>NUCLEOTIDE SEQUENCE</scope>
    <source>
        <strain evidence="6">CBS 342.82</strain>
    </source>
</reference>
<keyword evidence="2" id="KW-0227">DNA damage</keyword>
<keyword evidence="3" id="KW-0238">DNA-binding</keyword>
<reference evidence="6" key="2">
    <citation type="submission" date="2020-04" db="EMBL/GenBank/DDBJ databases">
        <authorList>
            <consortium name="NCBI Genome Project"/>
        </authorList>
    </citation>
    <scope>NUCLEOTIDE SEQUENCE</scope>
    <source>
        <strain evidence="6">CBS 342.82</strain>
    </source>
</reference>
<dbReference type="GeneID" id="54363104"/>
<keyword evidence="5" id="KW-1185">Reference proteome</keyword>
<reference evidence="6" key="3">
    <citation type="submission" date="2025-08" db="UniProtKB">
        <authorList>
            <consortium name="RefSeq"/>
        </authorList>
    </citation>
    <scope>IDENTIFICATION</scope>
    <source>
        <strain evidence="6">CBS 342.82</strain>
    </source>
</reference>
<dbReference type="GO" id="GO:0071821">
    <property type="term" value="C:FANCM-MHF complex"/>
    <property type="evidence" value="ECO:0007669"/>
    <property type="project" value="InterPro"/>
</dbReference>
<accession>A0A6J3M2G1</accession>
<dbReference type="OrthoDB" id="1872155at2759"/>
<dbReference type="AlphaFoldDB" id="A0A6J3M2G1"/>
<comment type="similarity">
    <text evidence="1">Belongs to the TAF9 family. CENP-S/MHF1 subfamily.</text>
</comment>
<evidence type="ECO:0000313" key="6">
    <source>
        <dbReference type="RefSeq" id="XP_033458143.1"/>
    </source>
</evidence>
<dbReference type="InterPro" id="IPR009072">
    <property type="entry name" value="Histone-fold"/>
</dbReference>
<evidence type="ECO:0000256" key="4">
    <source>
        <dbReference type="ARBA" id="ARBA00023204"/>
    </source>
</evidence>
<dbReference type="PANTHER" id="PTHR22980:SF0">
    <property type="entry name" value="CENTROMERE PROTEIN S"/>
    <property type="match status" value="1"/>
</dbReference>
<dbReference type="Gene3D" id="1.10.20.10">
    <property type="entry name" value="Histone, subunit A"/>
    <property type="match status" value="1"/>
</dbReference>
<dbReference type="GO" id="GO:0003682">
    <property type="term" value="F:chromatin binding"/>
    <property type="evidence" value="ECO:0007669"/>
    <property type="project" value="TreeGrafter"/>
</dbReference>
<dbReference type="GO" id="GO:0006281">
    <property type="term" value="P:DNA repair"/>
    <property type="evidence" value="ECO:0007669"/>
    <property type="project" value="UniProtKB-KW"/>
</dbReference>
<dbReference type="GO" id="GO:0046982">
    <property type="term" value="F:protein heterodimerization activity"/>
    <property type="evidence" value="ECO:0007669"/>
    <property type="project" value="InterPro"/>
</dbReference>
<dbReference type="InterPro" id="IPR029003">
    <property type="entry name" value="CENP-S/Mhf1"/>
</dbReference>
<protein>
    <recommendedName>
        <fullName evidence="7">Apoptosis-inducing TAF9-like domain 1 family protein</fullName>
    </recommendedName>
</protein>
<dbReference type="RefSeq" id="XP_033458143.1">
    <property type="nucleotide sequence ID" value="XM_033605304.1"/>
</dbReference>
<dbReference type="CDD" id="cd22919">
    <property type="entry name" value="HFD_CENP-S"/>
    <property type="match status" value="1"/>
</dbReference>
<dbReference type="GO" id="GO:0000712">
    <property type="term" value="P:resolution of meiotic recombination intermediates"/>
    <property type="evidence" value="ECO:0007669"/>
    <property type="project" value="TreeGrafter"/>
</dbReference>
<gene>
    <name evidence="6" type="ORF">K489DRAFT_382145</name>
</gene>
<sequence length="108" mass="12046">MAPIDAAEDEKQERLKAALWHAIGQTVDAIAMTEKMNASTRFIGSLSELVYEKINSAATDLEAFAKNSDRNVINAKDVVLLGRNNDFLRGVLQEQAKQAREQDVSKRR</sequence>
<evidence type="ECO:0000256" key="1">
    <source>
        <dbReference type="ARBA" id="ARBA00006612"/>
    </source>
</evidence>
<organism evidence="6">
    <name type="scientific">Dissoconium aciculare CBS 342.82</name>
    <dbReference type="NCBI Taxonomy" id="1314786"/>
    <lineage>
        <taxon>Eukaryota</taxon>
        <taxon>Fungi</taxon>
        <taxon>Dikarya</taxon>
        <taxon>Ascomycota</taxon>
        <taxon>Pezizomycotina</taxon>
        <taxon>Dothideomycetes</taxon>
        <taxon>Dothideomycetidae</taxon>
        <taxon>Mycosphaerellales</taxon>
        <taxon>Dissoconiaceae</taxon>
        <taxon>Dissoconium</taxon>
    </lineage>
</organism>
<dbReference type="Pfam" id="PF15630">
    <property type="entry name" value="CENP-S"/>
    <property type="match status" value="1"/>
</dbReference>
<dbReference type="PANTHER" id="PTHR22980">
    <property type="entry name" value="CORTISTATIN"/>
    <property type="match status" value="1"/>
</dbReference>
<dbReference type="GO" id="GO:0031297">
    <property type="term" value="P:replication fork processing"/>
    <property type="evidence" value="ECO:0007669"/>
    <property type="project" value="TreeGrafter"/>
</dbReference>
<dbReference type="GO" id="GO:0003677">
    <property type="term" value="F:DNA binding"/>
    <property type="evidence" value="ECO:0007669"/>
    <property type="project" value="UniProtKB-KW"/>
</dbReference>